<sequence>MPKLSRLEELMRDEIRSREHSNKAIRSKSDKKTKNIKKTIKKESSVFGETQKVFISKPDGSSGSDFDNDENLMTRAVDRVKEKFSSVFKIEKKDGDKREVEKMPEHSAVLKRQNAVLKENDDDISANKEREKLHKNRHFKQLTKNEQIRYREEKNMFLKRFEKKKAEDTSLEESEEVPPTSTLQAEDVLHIPLKQSELVPPVKPFEEAGEVPPTRSRNQSESSNNSDSLFPDSADLAEEKNQCHEYFTKLNNMDSGSTKDIDDFFDAKSSSDYTRYSKNKQHVQLREEYKDDFFELFSFNPPDANRGDTRHHQITEHTCNSLSNKEIGDIVYEDELNMTTRFNHRAQINMVFIRALENKVRTWYPGWTPTYNYREAVRKGRDKAAARKKELILEAEALYNKRKKKGEKESIVPVLCRYLTISADPSNWERWPLHEDTRCCIVGNAFLLRKLPFHDLMRASIDGTFNCAKGGWYQVITVKLGIRTNLNERLEHVISIYCLDKTAETYTHCFKAMMRVIMRYHKTRINVFCTLTDCEKGISLGLAEALEKYKIAHVNSYCNTHVIRAAYKGLQKKIRFRTAPPAVRLTVNVLGSLQYVRIDLCEDILVNFCRAMENAERYGVKCVMYVKETLKI</sequence>
<feature type="region of interest" description="Disordered" evidence="1">
    <location>
        <begin position="162"/>
        <end position="232"/>
    </location>
</feature>
<name>E4Y170_OIKDI</name>
<reference evidence="2" key="1">
    <citation type="journal article" date="2010" name="Science">
        <title>Plasticity of animal genome architecture unmasked by rapid evolution of a pelagic tunicate.</title>
        <authorList>
            <person name="Denoeud F."/>
            <person name="Henriet S."/>
            <person name="Mungpakdee S."/>
            <person name="Aury J.M."/>
            <person name="Da Silva C."/>
            <person name="Brinkmann H."/>
            <person name="Mikhaleva J."/>
            <person name="Olsen L.C."/>
            <person name="Jubin C."/>
            <person name="Canestro C."/>
            <person name="Bouquet J.M."/>
            <person name="Danks G."/>
            <person name="Poulain J."/>
            <person name="Campsteijn C."/>
            <person name="Adamski M."/>
            <person name="Cross I."/>
            <person name="Yadetie F."/>
            <person name="Muffato M."/>
            <person name="Louis A."/>
            <person name="Butcher S."/>
            <person name="Tsagkogeorga G."/>
            <person name="Konrad A."/>
            <person name="Singh S."/>
            <person name="Jensen M.F."/>
            <person name="Cong E.H."/>
            <person name="Eikeseth-Otteraa H."/>
            <person name="Noel B."/>
            <person name="Anthouard V."/>
            <person name="Porcel B.M."/>
            <person name="Kachouri-Lafond R."/>
            <person name="Nishino A."/>
            <person name="Ugolini M."/>
            <person name="Chourrout P."/>
            <person name="Nishida H."/>
            <person name="Aasland R."/>
            <person name="Huzurbazar S."/>
            <person name="Westhof E."/>
            <person name="Delsuc F."/>
            <person name="Lehrach H."/>
            <person name="Reinhardt R."/>
            <person name="Weissenbach J."/>
            <person name="Roy S.W."/>
            <person name="Artiguenave F."/>
            <person name="Postlethwait J.H."/>
            <person name="Manak J.R."/>
            <person name="Thompson E.M."/>
            <person name="Jaillon O."/>
            <person name="Du Pasquier L."/>
            <person name="Boudinot P."/>
            <person name="Liberles D.A."/>
            <person name="Volff J.N."/>
            <person name="Philippe H."/>
            <person name="Lenhard B."/>
            <person name="Roest Crollius H."/>
            <person name="Wincker P."/>
            <person name="Chourrout D."/>
        </authorList>
    </citation>
    <scope>NUCLEOTIDE SEQUENCE [LARGE SCALE GENOMIC DNA]</scope>
</reference>
<gene>
    <name evidence="2" type="ORF">GSOID_T00013916001</name>
</gene>
<keyword evidence="3" id="KW-1185">Reference proteome</keyword>
<proteinExistence type="predicted"/>
<evidence type="ECO:0000313" key="3">
    <source>
        <dbReference type="Proteomes" id="UP000001307"/>
    </source>
</evidence>
<feature type="region of interest" description="Disordered" evidence="1">
    <location>
        <begin position="94"/>
        <end position="146"/>
    </location>
</feature>
<evidence type="ECO:0000256" key="1">
    <source>
        <dbReference type="SAM" id="MobiDB-lite"/>
    </source>
</evidence>
<accession>E4Y170</accession>
<dbReference type="Proteomes" id="UP000001307">
    <property type="component" value="Unassembled WGS sequence"/>
</dbReference>
<organism evidence="2">
    <name type="scientific">Oikopleura dioica</name>
    <name type="common">Tunicate</name>
    <dbReference type="NCBI Taxonomy" id="34765"/>
    <lineage>
        <taxon>Eukaryota</taxon>
        <taxon>Metazoa</taxon>
        <taxon>Chordata</taxon>
        <taxon>Tunicata</taxon>
        <taxon>Appendicularia</taxon>
        <taxon>Copelata</taxon>
        <taxon>Oikopleuridae</taxon>
        <taxon>Oikopleura</taxon>
    </lineage>
</organism>
<feature type="region of interest" description="Disordered" evidence="1">
    <location>
        <begin position="1"/>
        <end position="36"/>
    </location>
</feature>
<evidence type="ECO:0000313" key="2">
    <source>
        <dbReference type="EMBL" id="CBY15617.1"/>
    </source>
</evidence>
<feature type="compositionally biased region" description="Low complexity" evidence="1">
    <location>
        <begin position="216"/>
        <end position="228"/>
    </location>
</feature>
<protein>
    <recommendedName>
        <fullName evidence="4">MULE transposase domain-containing protein</fullName>
    </recommendedName>
</protein>
<feature type="compositionally biased region" description="Basic and acidic residues" evidence="1">
    <location>
        <begin position="94"/>
        <end position="105"/>
    </location>
</feature>
<dbReference type="AlphaFoldDB" id="E4Y170"/>
<feature type="compositionally biased region" description="Basic and acidic residues" evidence="1">
    <location>
        <begin position="1"/>
        <end position="33"/>
    </location>
</feature>
<dbReference type="EMBL" id="FN653579">
    <property type="protein sequence ID" value="CBY15617.1"/>
    <property type="molecule type" value="Genomic_DNA"/>
</dbReference>
<dbReference type="InParanoid" id="E4Y170"/>
<evidence type="ECO:0008006" key="4">
    <source>
        <dbReference type="Google" id="ProtNLM"/>
    </source>
</evidence>